<dbReference type="PANTHER" id="PTHR23517">
    <property type="entry name" value="RESISTANCE PROTEIN MDTM, PUTATIVE-RELATED-RELATED"/>
    <property type="match status" value="1"/>
</dbReference>
<evidence type="ECO:0000256" key="7">
    <source>
        <dbReference type="SAM" id="Phobius"/>
    </source>
</evidence>
<evidence type="ECO:0000256" key="5">
    <source>
        <dbReference type="ARBA" id="ARBA00022989"/>
    </source>
</evidence>
<comment type="caution">
    <text evidence="9">The sequence shown here is derived from an EMBL/GenBank/DDBJ whole genome shotgun (WGS) entry which is preliminary data.</text>
</comment>
<dbReference type="EMBL" id="PCTS01000005">
    <property type="protein sequence ID" value="PIP86766.1"/>
    <property type="molecule type" value="Genomic_DNA"/>
</dbReference>
<keyword evidence="3" id="KW-1003">Cell membrane</keyword>
<evidence type="ECO:0000256" key="3">
    <source>
        <dbReference type="ARBA" id="ARBA00022475"/>
    </source>
</evidence>
<feature type="transmembrane region" description="Helical" evidence="7">
    <location>
        <begin position="151"/>
        <end position="172"/>
    </location>
</feature>
<comment type="subcellular location">
    <subcellularLocation>
        <location evidence="1">Cell membrane</location>
        <topology evidence="1">Multi-pass membrane protein</topology>
    </subcellularLocation>
</comment>
<feature type="transmembrane region" description="Helical" evidence="7">
    <location>
        <begin position="89"/>
        <end position="110"/>
    </location>
</feature>
<proteinExistence type="predicted"/>
<dbReference type="GO" id="GO:0022857">
    <property type="term" value="F:transmembrane transporter activity"/>
    <property type="evidence" value="ECO:0007669"/>
    <property type="project" value="InterPro"/>
</dbReference>
<reference evidence="9 10" key="1">
    <citation type="submission" date="2017-09" db="EMBL/GenBank/DDBJ databases">
        <title>Depth-based differentiation of microbial function through sediment-hosted aquifers and enrichment of novel symbionts in the deep terrestrial subsurface.</title>
        <authorList>
            <person name="Probst A.J."/>
            <person name="Ladd B."/>
            <person name="Jarett J.K."/>
            <person name="Geller-Mcgrath D.E."/>
            <person name="Sieber C.M."/>
            <person name="Emerson J.B."/>
            <person name="Anantharaman K."/>
            <person name="Thomas B.C."/>
            <person name="Malmstrom R."/>
            <person name="Stieglmeier M."/>
            <person name="Klingl A."/>
            <person name="Woyke T."/>
            <person name="Ryan C.M."/>
            <person name="Banfield J.F."/>
        </authorList>
    </citation>
    <scope>NUCLEOTIDE SEQUENCE [LARGE SCALE GENOMIC DNA]</scope>
    <source>
        <strain evidence="9">CG22_combo_CG10-13_8_21_14_all_43_18</strain>
    </source>
</reference>
<keyword evidence="5 7" id="KW-1133">Transmembrane helix</keyword>
<dbReference type="InterPro" id="IPR020846">
    <property type="entry name" value="MFS_dom"/>
</dbReference>
<dbReference type="GO" id="GO:0005886">
    <property type="term" value="C:plasma membrane"/>
    <property type="evidence" value="ECO:0007669"/>
    <property type="project" value="UniProtKB-SubCell"/>
</dbReference>
<dbReference type="AlphaFoldDB" id="A0A2H0DX68"/>
<dbReference type="InterPro" id="IPR050171">
    <property type="entry name" value="MFS_Transporters"/>
</dbReference>
<evidence type="ECO:0000256" key="2">
    <source>
        <dbReference type="ARBA" id="ARBA00022448"/>
    </source>
</evidence>
<keyword evidence="2" id="KW-0813">Transport</keyword>
<feature type="domain" description="Major facilitator superfamily (MFS) profile" evidence="8">
    <location>
        <begin position="19"/>
        <end position="213"/>
    </location>
</feature>
<evidence type="ECO:0000259" key="8">
    <source>
        <dbReference type="PROSITE" id="PS50850"/>
    </source>
</evidence>
<dbReference type="InterPro" id="IPR036259">
    <property type="entry name" value="MFS_trans_sf"/>
</dbReference>
<evidence type="ECO:0000256" key="1">
    <source>
        <dbReference type="ARBA" id="ARBA00004651"/>
    </source>
</evidence>
<gene>
    <name evidence="9" type="ORF">COW82_00335</name>
</gene>
<feature type="transmembrane region" description="Helical" evidence="7">
    <location>
        <begin position="178"/>
        <end position="197"/>
    </location>
</feature>
<keyword evidence="4 7" id="KW-0812">Transmembrane</keyword>
<feature type="transmembrane region" description="Helical" evidence="7">
    <location>
        <begin position="20"/>
        <end position="42"/>
    </location>
</feature>
<feature type="transmembrane region" description="Helical" evidence="7">
    <location>
        <begin position="48"/>
        <end position="68"/>
    </location>
</feature>
<dbReference type="Gene3D" id="1.20.1250.20">
    <property type="entry name" value="MFS general substrate transporter like domains"/>
    <property type="match status" value="1"/>
</dbReference>
<dbReference type="Proteomes" id="UP000231276">
    <property type="component" value="Unassembled WGS sequence"/>
</dbReference>
<accession>A0A2H0DX68</accession>
<evidence type="ECO:0000256" key="4">
    <source>
        <dbReference type="ARBA" id="ARBA00022692"/>
    </source>
</evidence>
<name>A0A2H0DX68_9BACT</name>
<feature type="transmembrane region" description="Helical" evidence="7">
    <location>
        <begin position="116"/>
        <end position="139"/>
    </location>
</feature>
<evidence type="ECO:0000313" key="9">
    <source>
        <dbReference type="EMBL" id="PIP86766.1"/>
    </source>
</evidence>
<sequence length="213" mass="23476">MAKRSINLKHYFLKEINFVIKILIVSDVVLLGAASLMGPIFALYVENFIVGGNAAAVAGISAAIYLLVKSLAQIPIAAFIDKVRGEKDDFYMLIVFSVVMSLIQLLYLVVHTPLQLYAMQFVLGLFTAFTFPSYMAIFTRHIDKDREGTEWGVYFTLSDLSSAALAAIGGYIAATEGFSLLIIIMVVLSVIGSLMLWPIKPYLKTKRVSANHL</sequence>
<dbReference type="PROSITE" id="PS50850">
    <property type="entry name" value="MFS"/>
    <property type="match status" value="1"/>
</dbReference>
<dbReference type="Pfam" id="PF07690">
    <property type="entry name" value="MFS_1"/>
    <property type="match status" value="1"/>
</dbReference>
<organism evidence="9 10">
    <name type="scientific">Candidatus Campbellbacteria bacterium CG22_combo_CG10-13_8_21_14_all_43_18</name>
    <dbReference type="NCBI Taxonomy" id="1974530"/>
    <lineage>
        <taxon>Bacteria</taxon>
        <taxon>Candidatus Campbelliibacteriota</taxon>
    </lineage>
</organism>
<evidence type="ECO:0000313" key="10">
    <source>
        <dbReference type="Proteomes" id="UP000231276"/>
    </source>
</evidence>
<evidence type="ECO:0000256" key="6">
    <source>
        <dbReference type="ARBA" id="ARBA00023136"/>
    </source>
</evidence>
<dbReference type="SUPFAM" id="SSF103473">
    <property type="entry name" value="MFS general substrate transporter"/>
    <property type="match status" value="1"/>
</dbReference>
<dbReference type="InterPro" id="IPR011701">
    <property type="entry name" value="MFS"/>
</dbReference>
<protein>
    <recommendedName>
        <fullName evidence="8">Major facilitator superfamily (MFS) profile domain-containing protein</fullName>
    </recommendedName>
</protein>
<keyword evidence="6 7" id="KW-0472">Membrane</keyword>